<evidence type="ECO:0000259" key="3">
    <source>
        <dbReference type="PROSITE" id="PS50086"/>
    </source>
</evidence>
<dbReference type="GO" id="GO:0031267">
    <property type="term" value="F:small GTPase binding"/>
    <property type="evidence" value="ECO:0007669"/>
    <property type="project" value="TreeGrafter"/>
</dbReference>
<keyword evidence="1 2" id="KW-0175">Coiled coil</keyword>
<protein>
    <recommendedName>
        <fullName evidence="3">Rab-GAP TBC domain-containing protein</fullName>
    </recommendedName>
</protein>
<dbReference type="Gene3D" id="1.10.472.80">
    <property type="entry name" value="Ypt/Rab-GAP domain of gyp1p, domain 3"/>
    <property type="match status" value="1"/>
</dbReference>
<keyword evidence="5" id="KW-1185">Reference proteome</keyword>
<dbReference type="InterPro" id="IPR035969">
    <property type="entry name" value="Rab-GAP_TBC_sf"/>
</dbReference>
<name>A0A8W7JEN9_ANOAL</name>
<dbReference type="InterPro" id="IPR050302">
    <property type="entry name" value="Rab_GAP_TBC_domain"/>
</dbReference>
<reference evidence="4" key="2">
    <citation type="submission" date="2022-08" db="UniProtKB">
        <authorList>
            <consortium name="EnsemblMetazoa"/>
        </authorList>
    </citation>
    <scope>IDENTIFICATION</scope>
    <source>
        <strain evidence="4">STECLA/ALBI9_A</strain>
    </source>
</reference>
<accession>A0A8W7JEN9</accession>
<sequence>MKAYSLHDREVGYCQGSGFIVGLLLMQMPEEEAFAVLVQIMQQYRMRDMFKPSMAELGLCMYQLESIVQEQIPELHLHFQSQSFQTSMYASSWFLTLYTTALNLTLSCRIMDVFLSEGMEFIFKVAIALLTIGKDTLLSLDMEAMLKYFQKELPQKVENDSDGLFNLAFQVKINTKKMKKMEKEYADLRKKEQEEMVELRRLRSENRLLKKRNELLEAESAELADRLVRGQVSRAEEEETSYAIQSELLALRRAHLEVSHQLETANEEVRALSLRLQENNPDNSLESNNSRQNSFDELIMKEEALKQRDEMVSCLLEELVKVRQGLAESEDVIRNLKTKIQELEEDKKRLRETTTDNSVAHLQDELIASKLREAEASLSLKDLKQRVQELSTQWQRQLSEQRNDATQSNDSGAKKLLFWESGRSQDLQKLEEELMTTRIREMETLTELKELRLKVMELETQVQVSTNQLRRQDEESKKLKEELEEALVRERELANKAREQQHRYSDLESRMKDELMNVKIKFTEQSQTVAELKQEISRLETKNSEMLAEGELRSNLDESDRVRDLQDKVAELKAEFPTPITSPETEPWKWIA</sequence>
<dbReference type="AlphaFoldDB" id="A0A8W7JEN9"/>
<dbReference type="EnsemblMetazoa" id="AALB002861-RB">
    <property type="protein sequence ID" value="AALB002861-PB"/>
    <property type="gene ID" value="AALB002861"/>
</dbReference>
<evidence type="ECO:0000256" key="1">
    <source>
        <dbReference type="ARBA" id="ARBA00023054"/>
    </source>
</evidence>
<dbReference type="Pfam" id="PF23436">
    <property type="entry name" value="RabGap-TBC_2"/>
    <property type="match status" value="1"/>
</dbReference>
<dbReference type="PANTHER" id="PTHR47219:SF22">
    <property type="entry name" value="RAB-GAP TBC DOMAIN-CONTAINING PROTEIN"/>
    <property type="match status" value="1"/>
</dbReference>
<feature type="coiled-coil region" evidence="2">
    <location>
        <begin position="441"/>
        <end position="575"/>
    </location>
</feature>
<dbReference type="PROSITE" id="PS50086">
    <property type="entry name" value="TBC_RABGAP"/>
    <property type="match status" value="1"/>
</dbReference>
<evidence type="ECO:0000256" key="2">
    <source>
        <dbReference type="SAM" id="Coils"/>
    </source>
</evidence>
<dbReference type="SUPFAM" id="SSF47923">
    <property type="entry name" value="Ypt/Rab-GAP domain of gyp1p"/>
    <property type="match status" value="2"/>
</dbReference>
<dbReference type="SMART" id="SM00164">
    <property type="entry name" value="TBC"/>
    <property type="match status" value="1"/>
</dbReference>
<dbReference type="FunFam" id="1.10.472.80:FF:000002">
    <property type="entry name" value="Ecotropic viral integration site 5"/>
    <property type="match status" value="1"/>
</dbReference>
<dbReference type="PANTHER" id="PTHR47219">
    <property type="entry name" value="RAB GTPASE-ACTIVATING PROTEIN 1-LIKE"/>
    <property type="match status" value="1"/>
</dbReference>
<feature type="domain" description="Rab-GAP TBC" evidence="3">
    <location>
        <begin position="1"/>
        <end position="118"/>
    </location>
</feature>
<dbReference type="GO" id="GO:0005096">
    <property type="term" value="F:GTPase activator activity"/>
    <property type="evidence" value="ECO:0007669"/>
    <property type="project" value="TreeGrafter"/>
</dbReference>
<dbReference type="InterPro" id="IPR000195">
    <property type="entry name" value="Rab-GAP-TBC_dom"/>
</dbReference>
<proteinExistence type="predicted"/>
<feature type="coiled-coil region" evidence="2">
    <location>
        <begin position="171"/>
        <end position="226"/>
    </location>
</feature>
<organism evidence="4 5">
    <name type="scientific">Anopheles albimanus</name>
    <name type="common">New world malaria mosquito</name>
    <dbReference type="NCBI Taxonomy" id="7167"/>
    <lineage>
        <taxon>Eukaryota</taxon>
        <taxon>Metazoa</taxon>
        <taxon>Ecdysozoa</taxon>
        <taxon>Arthropoda</taxon>
        <taxon>Hexapoda</taxon>
        <taxon>Insecta</taxon>
        <taxon>Pterygota</taxon>
        <taxon>Neoptera</taxon>
        <taxon>Endopterygota</taxon>
        <taxon>Diptera</taxon>
        <taxon>Nematocera</taxon>
        <taxon>Culicoidea</taxon>
        <taxon>Culicidae</taxon>
        <taxon>Anophelinae</taxon>
        <taxon>Anopheles</taxon>
    </lineage>
</organism>
<dbReference type="Proteomes" id="UP000069272">
    <property type="component" value="Chromosome 2R"/>
</dbReference>
<evidence type="ECO:0000313" key="5">
    <source>
        <dbReference type="Proteomes" id="UP000069272"/>
    </source>
</evidence>
<evidence type="ECO:0000313" key="4">
    <source>
        <dbReference type="EnsemblMetazoa" id="AALB002861-PB"/>
    </source>
</evidence>
<feature type="coiled-coil region" evidence="2">
    <location>
        <begin position="326"/>
        <end position="400"/>
    </location>
</feature>
<dbReference type="Gene3D" id="1.10.8.270">
    <property type="entry name" value="putative rabgap domain of human tbc1 domain family member 14 like domains"/>
    <property type="match status" value="1"/>
</dbReference>
<reference evidence="4 5" key="1">
    <citation type="journal article" date="2017" name="G3 (Bethesda)">
        <title>The Physical Genome Mapping of Anopheles albimanus Corrected Scaffold Misassemblies and Identified Interarm Rearrangements in Genus Anopheles.</title>
        <authorList>
            <person name="Artemov G.N."/>
            <person name="Peery A.N."/>
            <person name="Jiang X."/>
            <person name="Tu Z."/>
            <person name="Stegniy V.N."/>
            <person name="Sharakhova M.V."/>
            <person name="Sharakhov I.V."/>
        </authorList>
    </citation>
    <scope>NUCLEOTIDE SEQUENCE [LARGE SCALE GENOMIC DNA]</scope>
    <source>
        <strain evidence="4 5">ALBI9_A</strain>
    </source>
</reference>